<keyword evidence="1" id="KW-0723">Serine/threonine-protein kinase</keyword>
<dbReference type="HOGENOM" id="CLU_1309553_0_0_11"/>
<dbReference type="GO" id="GO:0004674">
    <property type="term" value="F:protein serine/threonine kinase activity"/>
    <property type="evidence" value="ECO:0007669"/>
    <property type="project" value="UniProtKB-KW"/>
</dbReference>
<sequence length="210" mass="23429">MIRPAAVNAFTKRGRQDCPSLGTPEMSDSGDAMRVRFEIAKRGAHDQLPEADARRVKEMRYLTKACLEHSGLVAMSDDVVLAASELVTNAILHSHGTEVTLLISLQGDDLLRISVHDETPWLPVIRRVDGDAESGRGLQLVEWMTTAHNGAWGTSDGGATTWCTFFHRRREGALVSSKVIQRRRRRVSSASSRWRSTPASRPKRSEEIRR</sequence>
<dbReference type="Pfam" id="PF13581">
    <property type="entry name" value="HATPase_c_2"/>
    <property type="match status" value="1"/>
</dbReference>
<keyword evidence="4" id="KW-0067">ATP-binding</keyword>
<feature type="compositionally biased region" description="Low complexity" evidence="2">
    <location>
        <begin position="189"/>
        <end position="200"/>
    </location>
</feature>
<dbReference type="PANTHER" id="PTHR35526">
    <property type="entry name" value="ANTI-SIGMA-F FACTOR RSBW-RELATED"/>
    <property type="match status" value="1"/>
</dbReference>
<dbReference type="KEGG" id="svl:Strvi_3464"/>
<dbReference type="InterPro" id="IPR050267">
    <property type="entry name" value="Anti-sigma-factor_SerPK"/>
</dbReference>
<feature type="domain" description="Histidine kinase/HSP90-like ATPase" evidence="3">
    <location>
        <begin position="50"/>
        <end position="148"/>
    </location>
</feature>
<reference evidence="4" key="1">
    <citation type="submission" date="2011-08" db="EMBL/GenBank/DDBJ databases">
        <title>Complete sequence of chromosome of Streptomyces violaceusniger Tu 4113.</title>
        <authorList>
            <consortium name="US DOE Joint Genome Institute"/>
            <person name="Lucas S."/>
            <person name="Han J."/>
            <person name="Lapidus A."/>
            <person name="Cheng J.-F."/>
            <person name="Goodwin L."/>
            <person name="Pitluck S."/>
            <person name="Peters L."/>
            <person name="Ivanova N."/>
            <person name="Daligault H."/>
            <person name="Detter J.C."/>
            <person name="Han C."/>
            <person name="Tapia R."/>
            <person name="Land M."/>
            <person name="Hauser L."/>
            <person name="Kyrpides N."/>
            <person name="Ivanova N."/>
            <person name="Pagani I."/>
            <person name="Hagen A."/>
            <person name="Katz L."/>
            <person name="Fiedler H.-P."/>
            <person name="Keasling J."/>
            <person name="Fortman J."/>
            <person name="Woyke T."/>
        </authorList>
    </citation>
    <scope>NUCLEOTIDE SEQUENCE [LARGE SCALE GENOMIC DNA]</scope>
    <source>
        <strain evidence="4">Tu 4113</strain>
    </source>
</reference>
<dbReference type="Proteomes" id="UP000008703">
    <property type="component" value="Chromosome"/>
</dbReference>
<evidence type="ECO:0000313" key="5">
    <source>
        <dbReference type="Proteomes" id="UP000008703"/>
    </source>
</evidence>
<dbReference type="SUPFAM" id="SSF55874">
    <property type="entry name" value="ATPase domain of HSP90 chaperone/DNA topoisomerase II/histidine kinase"/>
    <property type="match status" value="1"/>
</dbReference>
<dbReference type="GO" id="GO:0005524">
    <property type="term" value="F:ATP binding"/>
    <property type="evidence" value="ECO:0007669"/>
    <property type="project" value="UniProtKB-KW"/>
</dbReference>
<dbReference type="InterPro" id="IPR003594">
    <property type="entry name" value="HATPase_dom"/>
</dbReference>
<keyword evidence="1" id="KW-0418">Kinase</keyword>
<dbReference type="InterPro" id="IPR036890">
    <property type="entry name" value="HATPase_C_sf"/>
</dbReference>
<evidence type="ECO:0000256" key="1">
    <source>
        <dbReference type="ARBA" id="ARBA00022527"/>
    </source>
</evidence>
<feature type="region of interest" description="Disordered" evidence="2">
    <location>
        <begin position="189"/>
        <end position="210"/>
    </location>
</feature>
<dbReference type="RefSeq" id="WP_014056635.1">
    <property type="nucleotide sequence ID" value="NC_015957.1"/>
</dbReference>
<dbReference type="EMBL" id="CP002994">
    <property type="protein sequence ID" value="AEM83137.1"/>
    <property type="molecule type" value="Genomic_DNA"/>
</dbReference>
<gene>
    <name evidence="4" type="ORF">Strvi_3464</name>
</gene>
<keyword evidence="4" id="KW-0547">Nucleotide-binding</keyword>
<name>G2NZ94_STRV4</name>
<evidence type="ECO:0000259" key="3">
    <source>
        <dbReference type="Pfam" id="PF13581"/>
    </source>
</evidence>
<dbReference type="Gene3D" id="3.30.565.10">
    <property type="entry name" value="Histidine kinase-like ATPase, C-terminal domain"/>
    <property type="match status" value="1"/>
</dbReference>
<keyword evidence="1" id="KW-0808">Transferase</keyword>
<evidence type="ECO:0000256" key="2">
    <source>
        <dbReference type="SAM" id="MobiDB-lite"/>
    </source>
</evidence>
<organism evidence="4 5">
    <name type="scientific">Streptomyces violaceusniger (strain Tu 4113)</name>
    <dbReference type="NCBI Taxonomy" id="653045"/>
    <lineage>
        <taxon>Bacteria</taxon>
        <taxon>Bacillati</taxon>
        <taxon>Actinomycetota</taxon>
        <taxon>Actinomycetes</taxon>
        <taxon>Kitasatosporales</taxon>
        <taxon>Streptomycetaceae</taxon>
        <taxon>Streptomyces</taxon>
        <taxon>Streptomyces violaceusniger group</taxon>
    </lineage>
</organism>
<accession>G2NZ94</accession>
<dbReference type="PANTHER" id="PTHR35526:SF3">
    <property type="entry name" value="ANTI-SIGMA-F FACTOR RSBW"/>
    <property type="match status" value="1"/>
</dbReference>
<protein>
    <submittedName>
        <fullName evidence="4">ATP-binding region ATPase domain protein</fullName>
    </submittedName>
</protein>
<dbReference type="eggNOG" id="COG2172">
    <property type="taxonomic scope" value="Bacteria"/>
</dbReference>
<proteinExistence type="predicted"/>
<keyword evidence="5" id="KW-1185">Reference proteome</keyword>
<dbReference type="CDD" id="cd16936">
    <property type="entry name" value="HATPase_RsbW-like"/>
    <property type="match status" value="1"/>
</dbReference>
<evidence type="ECO:0000313" key="4">
    <source>
        <dbReference type="EMBL" id="AEM83137.1"/>
    </source>
</evidence>
<dbReference type="AlphaFoldDB" id="G2NZ94"/>